<reference evidence="3 6" key="2">
    <citation type="submission" date="2020-08" db="EMBL/GenBank/DDBJ databases">
        <title>Genomic Encyclopedia of Type Strains, Phase IV (KMG-IV): sequencing the most valuable type-strain genomes for metagenomic binning, comparative biology and taxonomic classification.</title>
        <authorList>
            <person name="Goeker M."/>
        </authorList>
    </citation>
    <scope>NUCLEOTIDE SEQUENCE [LARGE SCALE GENOMIC DNA]</scope>
    <source>
        <strain evidence="3 6">DSM 12027</strain>
    </source>
</reference>
<evidence type="ECO:0000313" key="3">
    <source>
        <dbReference type="EMBL" id="MBB6016103.1"/>
    </source>
</evidence>
<dbReference type="EMBL" id="VDMO01000004">
    <property type="protein sequence ID" value="TNM72130.1"/>
    <property type="molecule type" value="Genomic_DNA"/>
</dbReference>
<dbReference type="OrthoDB" id="72419at2"/>
<evidence type="ECO:0000313" key="5">
    <source>
        <dbReference type="Proteomes" id="UP000313988"/>
    </source>
</evidence>
<dbReference type="PROSITE" id="PS51257">
    <property type="entry name" value="PROKAR_LIPOPROTEIN"/>
    <property type="match status" value="1"/>
</dbReference>
<proteinExistence type="predicted"/>
<organism evidence="4 5">
    <name type="scientific">Deinococcus radiopugnans ATCC 19172</name>
    <dbReference type="NCBI Taxonomy" id="585398"/>
    <lineage>
        <taxon>Bacteria</taxon>
        <taxon>Thermotogati</taxon>
        <taxon>Deinococcota</taxon>
        <taxon>Deinococci</taxon>
        <taxon>Deinococcales</taxon>
        <taxon>Deinococcaceae</taxon>
        <taxon>Deinococcus</taxon>
    </lineage>
</organism>
<accession>A0A5C4Y9C4</accession>
<dbReference type="RefSeq" id="WP_139401198.1">
    <property type="nucleotide sequence ID" value="NZ_JACHEW010000005.1"/>
</dbReference>
<keyword evidence="2" id="KW-0732">Signal</keyword>
<gene>
    <name evidence="4" type="ORF">FHR04_04660</name>
    <name evidence="3" type="ORF">HNQ04_001341</name>
</gene>
<evidence type="ECO:0000256" key="1">
    <source>
        <dbReference type="SAM" id="MobiDB-lite"/>
    </source>
</evidence>
<evidence type="ECO:0000256" key="2">
    <source>
        <dbReference type="SAM" id="SignalP"/>
    </source>
</evidence>
<keyword evidence="6" id="KW-1185">Reference proteome</keyword>
<name>A0A5C4Y9C4_9DEIO</name>
<feature type="signal peptide" evidence="2">
    <location>
        <begin position="1"/>
        <end position="16"/>
    </location>
</feature>
<sequence length="219" mass="23479">MKKLFLPLLSSALLLAACGGGGSPQPADTTPPKSTAYQGQYYWVLFTDLAKPETSVVGEGTVIFNGEYKGREGQMLGDGTYLKARPMPEMRGEAFIGELTLDGQKALTNAFFHDSSEVKSYLIAIDADGAFSPDEKGNPFFAGEAATFNLSGDVETEGYFGMVRTNIDPNAKTSTLSSNQKAVAKARLMAALETSQPSLSRSDMGELKDGAAQLERLRR</sequence>
<feature type="chain" id="PRO_5022710156" description="Lipoprotein" evidence="2">
    <location>
        <begin position="17"/>
        <end position="219"/>
    </location>
</feature>
<comment type="caution">
    <text evidence="4">The sequence shown here is derived from an EMBL/GenBank/DDBJ whole genome shotgun (WGS) entry which is preliminary data.</text>
</comment>
<dbReference type="EMBL" id="JACHEW010000005">
    <property type="protein sequence ID" value="MBB6016103.1"/>
    <property type="molecule type" value="Genomic_DNA"/>
</dbReference>
<evidence type="ECO:0008006" key="7">
    <source>
        <dbReference type="Google" id="ProtNLM"/>
    </source>
</evidence>
<reference evidence="4 5" key="1">
    <citation type="submission" date="2019-06" db="EMBL/GenBank/DDBJ databases">
        <title>Genome sequence of Deinococcus radiopugnans ATCC 19172.</title>
        <authorList>
            <person name="Maclea K.S."/>
            <person name="Maynard C.R."/>
        </authorList>
    </citation>
    <scope>NUCLEOTIDE SEQUENCE [LARGE SCALE GENOMIC DNA]</scope>
    <source>
        <strain evidence="4 5">ATCC 19172</strain>
    </source>
</reference>
<dbReference type="Proteomes" id="UP000629870">
    <property type="component" value="Unassembled WGS sequence"/>
</dbReference>
<dbReference type="AlphaFoldDB" id="A0A5C4Y9C4"/>
<dbReference type="Proteomes" id="UP000313988">
    <property type="component" value="Unassembled WGS sequence"/>
</dbReference>
<evidence type="ECO:0000313" key="6">
    <source>
        <dbReference type="Proteomes" id="UP000629870"/>
    </source>
</evidence>
<evidence type="ECO:0000313" key="4">
    <source>
        <dbReference type="EMBL" id="TNM72130.1"/>
    </source>
</evidence>
<feature type="region of interest" description="Disordered" evidence="1">
    <location>
        <begin position="195"/>
        <end position="219"/>
    </location>
</feature>
<protein>
    <recommendedName>
        <fullName evidence="7">Lipoprotein</fullName>
    </recommendedName>
</protein>